<dbReference type="AlphaFoldDB" id="A0A0F6AVP9"/>
<evidence type="ECO:0000313" key="1">
    <source>
        <dbReference type="EMBL" id="ACD74444.1"/>
    </source>
</evidence>
<evidence type="ECO:0000313" key="2">
    <source>
        <dbReference type="Proteomes" id="UP000002565"/>
    </source>
</evidence>
<name>A0A0F6AVP9_BRUA1</name>
<dbReference type="EMBL" id="CP000888">
    <property type="protein sequence ID" value="ACD74444.1"/>
    <property type="molecule type" value="Genomic_DNA"/>
</dbReference>
<organism evidence="1 2">
    <name type="scientific">Brucella abortus (strain S19)</name>
    <dbReference type="NCBI Taxonomy" id="430066"/>
    <lineage>
        <taxon>Bacteria</taxon>
        <taxon>Pseudomonadati</taxon>
        <taxon>Pseudomonadota</taxon>
        <taxon>Alphaproteobacteria</taxon>
        <taxon>Hyphomicrobiales</taxon>
        <taxon>Brucellaceae</taxon>
        <taxon>Brucella/Ochrobactrum group</taxon>
        <taxon>Brucella</taxon>
    </lineage>
</organism>
<accession>A0A0F6AVP9</accession>
<dbReference type="KEGG" id="bmc:BAbS19_II09610"/>
<gene>
    <name evidence="1" type="ordered locus">BAbS19_II09610</name>
</gene>
<dbReference type="HOGENOM" id="CLU_3248205_0_0_5"/>
<sequence>MKSETEPQFQAPAFWQGVIILWENINLLLEAMFCCSFSPLGL</sequence>
<dbReference type="Proteomes" id="UP000002565">
    <property type="component" value="Chromosome 2"/>
</dbReference>
<protein>
    <submittedName>
        <fullName evidence="1">Uncharacterized protein</fullName>
    </submittedName>
</protein>
<proteinExistence type="predicted"/>
<reference evidence="1 2" key="1">
    <citation type="journal article" date="2008" name="PLoS ONE">
        <title>Genome sequence of Brucella abortus vaccine strain S19 compared to virulent strains yields candidate virulence genes.</title>
        <authorList>
            <person name="Crasta O.R."/>
            <person name="Folkerts O."/>
            <person name="Fei Z."/>
            <person name="Mane S.P."/>
            <person name="Evans C."/>
            <person name="Martino-Catt S."/>
            <person name="Bricker B."/>
            <person name="Yu G."/>
            <person name="Du L."/>
            <person name="Sobral B.W."/>
        </authorList>
    </citation>
    <scope>NUCLEOTIDE SEQUENCE [LARGE SCALE GENOMIC DNA]</scope>
    <source>
        <strain evidence="1 2">S19</strain>
    </source>
</reference>